<evidence type="ECO:0000313" key="1">
    <source>
        <dbReference type="EMBL" id="PKQ60443.1"/>
    </source>
</evidence>
<keyword evidence="2" id="KW-1185">Reference proteome</keyword>
<proteinExistence type="predicted"/>
<comment type="caution">
    <text evidence="1">The sequence shown here is derived from an EMBL/GenBank/DDBJ whole genome shotgun (WGS) entry which is preliminary data.</text>
</comment>
<accession>A0A2N3HQW9</accession>
<reference evidence="1 2" key="1">
    <citation type="journal article" date="2017" name="Front. Microbiol.">
        <title>Labilibaculum manganireducens gen. nov., sp. nov. and Labilibaculum filiforme sp. nov., Novel Bacteroidetes Isolated from Subsurface Sediments of the Baltic Sea.</title>
        <authorList>
            <person name="Vandieken V."/>
            <person name="Marshall I.P."/>
            <person name="Niemann H."/>
            <person name="Engelen B."/>
            <person name="Cypionka H."/>
        </authorList>
    </citation>
    <scope>NUCLEOTIDE SEQUENCE [LARGE SCALE GENOMIC DNA]</scope>
    <source>
        <strain evidence="1 2">59.10-2M</strain>
    </source>
</reference>
<name>A0A2N3HQW9_9BACT</name>
<evidence type="ECO:0000313" key="2">
    <source>
        <dbReference type="Proteomes" id="UP000233618"/>
    </source>
</evidence>
<protein>
    <submittedName>
        <fullName evidence="1">Uncharacterized protein</fullName>
    </submittedName>
</protein>
<dbReference type="Proteomes" id="UP000233618">
    <property type="component" value="Unassembled WGS sequence"/>
</dbReference>
<gene>
    <name evidence="1" type="ORF">BZG01_20975</name>
</gene>
<dbReference type="EMBL" id="MVDE01000063">
    <property type="protein sequence ID" value="PKQ60443.1"/>
    <property type="molecule type" value="Genomic_DNA"/>
</dbReference>
<organism evidence="1 2">
    <name type="scientific">Labilibaculum manganireducens</name>
    <dbReference type="NCBI Taxonomy" id="1940525"/>
    <lineage>
        <taxon>Bacteria</taxon>
        <taxon>Pseudomonadati</taxon>
        <taxon>Bacteroidota</taxon>
        <taxon>Bacteroidia</taxon>
        <taxon>Marinilabiliales</taxon>
        <taxon>Marinifilaceae</taxon>
        <taxon>Labilibaculum</taxon>
    </lineage>
</organism>
<sequence>MDVSYFQPLKFTWGKLLILFYTTNKNHKIDDLINRVGRGITPPPSHTTVRTLVYGGFKLIL</sequence>
<dbReference type="AlphaFoldDB" id="A0A2N3HQW9"/>